<comment type="catalytic activity">
    <reaction evidence="6">
        <text>(S)-malate + NAD(+) = oxaloacetate + NADH + H(+)</text>
        <dbReference type="Rhea" id="RHEA:21432"/>
        <dbReference type="ChEBI" id="CHEBI:15378"/>
        <dbReference type="ChEBI" id="CHEBI:15589"/>
        <dbReference type="ChEBI" id="CHEBI:16452"/>
        <dbReference type="ChEBI" id="CHEBI:57540"/>
        <dbReference type="ChEBI" id="CHEBI:57945"/>
        <dbReference type="EC" id="1.1.1.37"/>
    </reaction>
</comment>
<evidence type="ECO:0000256" key="5">
    <source>
        <dbReference type="ARBA" id="ARBA00023027"/>
    </source>
</evidence>
<name>A0AAU9TY94_EUPED</name>
<keyword evidence="4 9" id="KW-0560">Oxidoreductase</keyword>
<keyword evidence="3" id="KW-0816">Tricarboxylic acid cycle</keyword>
<keyword evidence="13" id="KW-1185">Reference proteome</keyword>
<feature type="binding site" evidence="8">
    <location>
        <position position="119"/>
    </location>
    <ligand>
        <name>NAD(+)</name>
        <dbReference type="ChEBI" id="CHEBI:57540"/>
    </ligand>
</feature>
<dbReference type="InterPro" id="IPR036291">
    <property type="entry name" value="NAD(P)-bd_dom_sf"/>
</dbReference>
<evidence type="ECO:0000256" key="6">
    <source>
        <dbReference type="ARBA" id="ARBA00048313"/>
    </source>
</evidence>
<feature type="binding site" evidence="8">
    <location>
        <begin position="33"/>
        <end position="39"/>
    </location>
    <ligand>
        <name>NAD(+)</name>
        <dbReference type="ChEBI" id="CHEBI:57540"/>
    </ligand>
</feature>
<evidence type="ECO:0000256" key="4">
    <source>
        <dbReference type="ARBA" id="ARBA00023002"/>
    </source>
</evidence>
<dbReference type="GO" id="GO:0030060">
    <property type="term" value="F:L-malate dehydrogenase (NAD+) activity"/>
    <property type="evidence" value="ECO:0007669"/>
    <property type="project" value="UniProtKB-EC"/>
</dbReference>
<sequence>MYKLSNRTFYFKSLLYFYSGKILSRNHHVTIVGGGNEIGQSVALLLRTQPLISKLIVHDTVKHIPGIVLDLSHIPSNSAIEGYVGHDTLETAIHNSDLIIATGVSQNPGLSAKAAFNLNIEFIKTLAASAAKVTPVPFIGIATEPINILVPMAAEVMRNNGEYDPKKLFGITTTDFLKAQALYATDNGLNPENCTVPIIGGHSNETIIPLLSQTKPSRNLDPKKIEEFTAKLRSQELIANGMKGWSPTLSTAYGVSAFVRGILNALQCRPTILHAYVENNDFGTSYFAGLLSVDQNGAGEMQRYSNLTQFECDLLERSIEQLRKDVAKGKKILEFA</sequence>
<evidence type="ECO:0000256" key="3">
    <source>
        <dbReference type="ARBA" id="ARBA00022532"/>
    </source>
</evidence>
<dbReference type="GO" id="GO:0006099">
    <property type="term" value="P:tricarboxylic acid cycle"/>
    <property type="evidence" value="ECO:0007669"/>
    <property type="project" value="UniProtKB-KW"/>
</dbReference>
<comment type="caution">
    <text evidence="12">The sequence shown here is derived from an EMBL/GenBank/DDBJ whole genome shotgun (WGS) entry which is preliminary data.</text>
</comment>
<dbReference type="PANTHER" id="PTHR11540:SF16">
    <property type="entry name" value="MALATE DEHYDROGENASE, MITOCHONDRIAL"/>
    <property type="match status" value="1"/>
</dbReference>
<dbReference type="SUPFAM" id="SSF51735">
    <property type="entry name" value="NAD(P)-binding Rossmann-fold domains"/>
    <property type="match status" value="1"/>
</dbReference>
<dbReference type="Proteomes" id="UP001153954">
    <property type="component" value="Unassembled WGS sequence"/>
</dbReference>
<dbReference type="EC" id="1.1.1.37" evidence="1"/>
<dbReference type="Gene3D" id="3.90.110.10">
    <property type="entry name" value="Lactate dehydrogenase/glycoside hydrolase, family 4, C-terminal"/>
    <property type="match status" value="1"/>
</dbReference>
<dbReference type="Pfam" id="PF02866">
    <property type="entry name" value="Ldh_1_C"/>
    <property type="match status" value="1"/>
</dbReference>
<evidence type="ECO:0000313" key="13">
    <source>
        <dbReference type="Proteomes" id="UP001153954"/>
    </source>
</evidence>
<dbReference type="PIRSF" id="PIRSF000102">
    <property type="entry name" value="Lac_mal_DH"/>
    <property type="match status" value="1"/>
</dbReference>
<accession>A0AAU9TY94</accession>
<dbReference type="GO" id="GO:0005737">
    <property type="term" value="C:cytoplasm"/>
    <property type="evidence" value="ECO:0007669"/>
    <property type="project" value="TreeGrafter"/>
</dbReference>
<dbReference type="SUPFAM" id="SSF56327">
    <property type="entry name" value="LDH C-terminal domain-like"/>
    <property type="match status" value="1"/>
</dbReference>
<evidence type="ECO:0000256" key="8">
    <source>
        <dbReference type="PIRSR" id="PIRSR000102-3"/>
    </source>
</evidence>
<evidence type="ECO:0000256" key="2">
    <source>
        <dbReference type="ARBA" id="ARBA00016075"/>
    </source>
</evidence>
<dbReference type="GO" id="GO:0019752">
    <property type="term" value="P:carboxylic acid metabolic process"/>
    <property type="evidence" value="ECO:0007669"/>
    <property type="project" value="InterPro"/>
</dbReference>
<dbReference type="Gene3D" id="3.40.50.720">
    <property type="entry name" value="NAD(P)-binding Rossmann-like Domain"/>
    <property type="match status" value="1"/>
</dbReference>
<protein>
    <recommendedName>
        <fullName evidence="2">Malate dehydrogenase, mitochondrial</fullName>
        <ecNumber evidence="1">1.1.1.37</ecNumber>
    </recommendedName>
</protein>
<proteinExistence type="inferred from homology"/>
<keyword evidence="5 8" id="KW-0520">NAD</keyword>
<evidence type="ECO:0000259" key="11">
    <source>
        <dbReference type="Pfam" id="PF02866"/>
    </source>
</evidence>
<comment type="similarity">
    <text evidence="9">Belongs to the LDH/MDH superfamily.</text>
</comment>
<dbReference type="PANTHER" id="PTHR11540">
    <property type="entry name" value="MALATE AND LACTATE DEHYDROGENASE"/>
    <property type="match status" value="1"/>
</dbReference>
<feature type="binding site" evidence="8">
    <location>
        <position position="59"/>
    </location>
    <ligand>
        <name>NAD(+)</name>
        <dbReference type="ChEBI" id="CHEBI:57540"/>
    </ligand>
</feature>
<organism evidence="12 13">
    <name type="scientific">Euphydryas editha</name>
    <name type="common">Edith's checkerspot</name>
    <dbReference type="NCBI Taxonomy" id="104508"/>
    <lineage>
        <taxon>Eukaryota</taxon>
        <taxon>Metazoa</taxon>
        <taxon>Ecdysozoa</taxon>
        <taxon>Arthropoda</taxon>
        <taxon>Hexapoda</taxon>
        <taxon>Insecta</taxon>
        <taxon>Pterygota</taxon>
        <taxon>Neoptera</taxon>
        <taxon>Endopterygota</taxon>
        <taxon>Lepidoptera</taxon>
        <taxon>Glossata</taxon>
        <taxon>Ditrysia</taxon>
        <taxon>Papilionoidea</taxon>
        <taxon>Nymphalidae</taxon>
        <taxon>Nymphalinae</taxon>
        <taxon>Euphydryas</taxon>
    </lineage>
</organism>
<evidence type="ECO:0000256" key="9">
    <source>
        <dbReference type="RuleBase" id="RU003369"/>
    </source>
</evidence>
<evidence type="ECO:0000259" key="10">
    <source>
        <dbReference type="Pfam" id="PF00056"/>
    </source>
</evidence>
<reference evidence="12" key="1">
    <citation type="submission" date="2022-03" db="EMBL/GenBank/DDBJ databases">
        <authorList>
            <person name="Tunstrom K."/>
        </authorList>
    </citation>
    <scope>NUCLEOTIDE SEQUENCE</scope>
</reference>
<dbReference type="InterPro" id="IPR015955">
    <property type="entry name" value="Lactate_DH/Glyco_Ohase_4_C"/>
</dbReference>
<feature type="domain" description="Lactate/malate dehydrogenase C-terminal" evidence="11">
    <location>
        <begin position="172"/>
        <end position="331"/>
    </location>
</feature>
<feature type="active site" description="Proton acceptor" evidence="7">
    <location>
        <position position="202"/>
    </location>
</feature>
<dbReference type="EMBL" id="CAKOGL010000011">
    <property type="protein sequence ID" value="CAH2092146.1"/>
    <property type="molecule type" value="Genomic_DNA"/>
</dbReference>
<dbReference type="InterPro" id="IPR001236">
    <property type="entry name" value="Lactate/malate_DH_N"/>
</dbReference>
<evidence type="ECO:0000256" key="1">
    <source>
        <dbReference type="ARBA" id="ARBA00012995"/>
    </source>
</evidence>
<dbReference type="InterPro" id="IPR022383">
    <property type="entry name" value="Lactate/malate_DH_C"/>
</dbReference>
<evidence type="ECO:0000256" key="7">
    <source>
        <dbReference type="PIRSR" id="PIRSR000102-1"/>
    </source>
</evidence>
<dbReference type="Pfam" id="PF00056">
    <property type="entry name" value="Ldh_1_N"/>
    <property type="match status" value="1"/>
</dbReference>
<gene>
    <name evidence="12" type="ORF">EEDITHA_LOCUS7932</name>
</gene>
<dbReference type="InterPro" id="IPR001557">
    <property type="entry name" value="L-lactate/malate_DH"/>
</dbReference>
<feature type="domain" description="Lactate/malate dehydrogenase N-terminal" evidence="10">
    <location>
        <begin position="28"/>
        <end position="170"/>
    </location>
</feature>
<evidence type="ECO:0000313" key="12">
    <source>
        <dbReference type="EMBL" id="CAH2092146.1"/>
    </source>
</evidence>
<dbReference type="AlphaFoldDB" id="A0AAU9TY94"/>